<keyword evidence="1" id="KW-0472">Membrane</keyword>
<evidence type="ECO:0000256" key="1">
    <source>
        <dbReference type="SAM" id="Phobius"/>
    </source>
</evidence>
<keyword evidence="1" id="KW-1133">Transmembrane helix</keyword>
<keyword evidence="2" id="KW-1185">Reference proteome</keyword>
<accession>A0A1I7XNJ0</accession>
<protein>
    <submittedName>
        <fullName evidence="3">G_PROTEIN_RECEP_F1_2 domain-containing protein</fullName>
    </submittedName>
</protein>
<keyword evidence="1" id="KW-0812">Transmembrane</keyword>
<dbReference type="Proteomes" id="UP000095283">
    <property type="component" value="Unplaced"/>
</dbReference>
<feature type="transmembrane region" description="Helical" evidence="1">
    <location>
        <begin position="40"/>
        <end position="59"/>
    </location>
</feature>
<evidence type="ECO:0000313" key="2">
    <source>
        <dbReference type="Proteomes" id="UP000095283"/>
    </source>
</evidence>
<organism evidence="2 3">
    <name type="scientific">Heterorhabditis bacteriophora</name>
    <name type="common">Entomopathogenic nematode worm</name>
    <dbReference type="NCBI Taxonomy" id="37862"/>
    <lineage>
        <taxon>Eukaryota</taxon>
        <taxon>Metazoa</taxon>
        <taxon>Ecdysozoa</taxon>
        <taxon>Nematoda</taxon>
        <taxon>Chromadorea</taxon>
        <taxon>Rhabditida</taxon>
        <taxon>Rhabditina</taxon>
        <taxon>Rhabditomorpha</taxon>
        <taxon>Strongyloidea</taxon>
        <taxon>Heterorhabditidae</taxon>
        <taxon>Heterorhabditis</taxon>
    </lineage>
</organism>
<dbReference type="WBParaSite" id="Hba_19095">
    <property type="protein sequence ID" value="Hba_19095"/>
    <property type="gene ID" value="Hba_19095"/>
</dbReference>
<sequence>MDASNFSVDDLAKWLKVGKGGPEQSGWNWERTARAFGTSYVSLGLLAIILNGIFLYTLLARRRRTFSQAFYIIILNFILIDTIKDI</sequence>
<proteinExistence type="predicted"/>
<feature type="transmembrane region" description="Helical" evidence="1">
    <location>
        <begin position="66"/>
        <end position="83"/>
    </location>
</feature>
<name>A0A1I7XNJ0_HETBA</name>
<dbReference type="AlphaFoldDB" id="A0A1I7XNJ0"/>
<reference evidence="3" key="1">
    <citation type="submission" date="2016-11" db="UniProtKB">
        <authorList>
            <consortium name="WormBaseParasite"/>
        </authorList>
    </citation>
    <scope>IDENTIFICATION</scope>
</reference>
<evidence type="ECO:0000313" key="3">
    <source>
        <dbReference type="WBParaSite" id="Hba_19095"/>
    </source>
</evidence>